<feature type="transmembrane region" description="Helical" evidence="1">
    <location>
        <begin position="318"/>
        <end position="337"/>
    </location>
</feature>
<gene>
    <name evidence="2" type="ORF">PCA31118_00138</name>
</gene>
<sequence length="426" mass="47341">MKSKYAAGVSFFLVSAGYVLSLYGNLFKLLLLCFAAAIAFVFIWRGPSIRELKAICKAVMIVLPLYAYMELSATFTPDPALGFEYATYALVTVMPALMLGVLLGMRSSTEKFMAAFQTLVLTFLALTLVNQQLTGDPMLTAFGSIRTVFAIIFCVATPFLIGKWLSTSGRSKWVALLAFAWGMYAMRDSRSVLLLVAPIVLFMMFAYRRRLFIIGGILAVSAAIIAAIISPLILNGGEPPLDLGRLTSETNLDISEVLNDFALPPEQRIDFDRRLTTYTALQKFEESPWFAAGYTGVWQANMDNYKLNISAHGYTGNIGELGIAGMSIFALIVMYAYRQYRRYVVPKFRLMLGGKVPVAQTALFLSYIVLLMLGAFHQIMESVVFGLVLGLVLGHAWEHRYLRRRMAVEVRARQANLPLPQTPEKA</sequence>
<dbReference type="AlphaFoldDB" id="A0A5E4ZFQ5"/>
<keyword evidence="1" id="KW-0472">Membrane</keyword>
<feature type="transmembrane region" description="Helical" evidence="1">
    <location>
        <begin position="212"/>
        <end position="234"/>
    </location>
</feature>
<proteinExistence type="predicted"/>
<dbReference type="Proteomes" id="UP000414136">
    <property type="component" value="Unassembled WGS sequence"/>
</dbReference>
<feature type="transmembrane region" description="Helical" evidence="1">
    <location>
        <begin position="112"/>
        <end position="129"/>
    </location>
</feature>
<feature type="transmembrane region" description="Helical" evidence="1">
    <location>
        <begin position="358"/>
        <end position="376"/>
    </location>
</feature>
<dbReference type="PANTHER" id="PTHR37422">
    <property type="entry name" value="TEICHURONIC ACID BIOSYNTHESIS PROTEIN TUAE"/>
    <property type="match status" value="1"/>
</dbReference>
<evidence type="ECO:0000313" key="2">
    <source>
        <dbReference type="EMBL" id="VVE60149.1"/>
    </source>
</evidence>
<feature type="transmembrane region" description="Helical" evidence="1">
    <location>
        <begin position="29"/>
        <end position="47"/>
    </location>
</feature>
<accession>A0A5E4ZFQ5</accession>
<protein>
    <submittedName>
        <fullName evidence="2">Uncharacterized protein</fullName>
    </submittedName>
</protein>
<feature type="transmembrane region" description="Helical" evidence="1">
    <location>
        <begin position="382"/>
        <end position="397"/>
    </location>
</feature>
<reference evidence="2 3" key="1">
    <citation type="submission" date="2019-08" db="EMBL/GenBank/DDBJ databases">
        <authorList>
            <person name="Peeters C."/>
        </authorList>
    </citation>
    <scope>NUCLEOTIDE SEQUENCE [LARGE SCALE GENOMIC DNA]</scope>
    <source>
        <strain evidence="2 3">LMG 31118</strain>
    </source>
</reference>
<feature type="transmembrane region" description="Helical" evidence="1">
    <location>
        <begin position="85"/>
        <end position="105"/>
    </location>
</feature>
<keyword evidence="3" id="KW-1185">Reference proteome</keyword>
<keyword evidence="1" id="KW-0812">Transmembrane</keyword>
<name>A0A5E4ZFQ5_9BURK</name>
<dbReference type="InterPro" id="IPR051533">
    <property type="entry name" value="WaaL-like"/>
</dbReference>
<dbReference type="EMBL" id="CABPSQ010000001">
    <property type="protein sequence ID" value="VVE60149.1"/>
    <property type="molecule type" value="Genomic_DNA"/>
</dbReference>
<feature type="transmembrane region" description="Helical" evidence="1">
    <location>
        <begin position="141"/>
        <end position="162"/>
    </location>
</feature>
<dbReference type="PANTHER" id="PTHR37422:SF13">
    <property type="entry name" value="LIPOPOLYSACCHARIDE BIOSYNTHESIS PROTEIN PA4999-RELATED"/>
    <property type="match status" value="1"/>
</dbReference>
<organism evidence="2 3">
    <name type="scientific">Pandoraea captiosa</name>
    <dbReference type="NCBI Taxonomy" id="2508302"/>
    <lineage>
        <taxon>Bacteria</taxon>
        <taxon>Pseudomonadati</taxon>
        <taxon>Pseudomonadota</taxon>
        <taxon>Betaproteobacteria</taxon>
        <taxon>Burkholderiales</taxon>
        <taxon>Burkholderiaceae</taxon>
        <taxon>Pandoraea</taxon>
    </lineage>
</organism>
<evidence type="ECO:0000313" key="3">
    <source>
        <dbReference type="Proteomes" id="UP000414136"/>
    </source>
</evidence>
<feature type="transmembrane region" description="Helical" evidence="1">
    <location>
        <begin position="54"/>
        <end position="73"/>
    </location>
</feature>
<keyword evidence="1" id="KW-1133">Transmembrane helix</keyword>
<evidence type="ECO:0000256" key="1">
    <source>
        <dbReference type="SAM" id="Phobius"/>
    </source>
</evidence>